<dbReference type="InterPro" id="IPR001563">
    <property type="entry name" value="Peptidase_S10"/>
</dbReference>
<dbReference type="SUPFAM" id="SSF53474">
    <property type="entry name" value="alpha/beta-Hydrolases"/>
    <property type="match status" value="1"/>
</dbReference>
<evidence type="ECO:0000256" key="1">
    <source>
        <dbReference type="ARBA" id="ARBA00009431"/>
    </source>
</evidence>
<sequence length="445" mass="49375">MWKFWLSALISVGHASQTVLRPEPLANFTTFRTTNSPHSIRIRQQDESICAAGSAQYTGWLDIGPRHLFFWYFESQNDPVADPLTLWMNGGPGSSSMMGLFQENGPCLINEHGNGTVHNAWGWSRNSSLLFVDQPADVGWSYIDEGYGVARDSQEAAVDMHRFLQIFVSEIFPHKRFSDFHLSGESYAGKYIPYLGAEIVTRNQLYPSEPQINLKSCLLPTCRDVWKSTTLAPEALTSQSARLHIQSAIKESSVLYEDESKKGGRNRFDTPCYIDELCYKEAAYIEQYLNSPTVREALSPPEGAKKYGLESSAVVDAFATTPEAMTSSSDHIIFLLANGVHFLAYQGNLDLACNTAGNLRWANSLAWKGQTEFTSKPLLPWTSNVAGHNKTVGTAKEVRVQLDGQAEASRFAFVTVDGAGHLLPQDRGDVAFDILTRWIAGHSFA</sequence>
<dbReference type="InterPro" id="IPR018202">
    <property type="entry name" value="Ser_caboxypep_ser_AS"/>
</dbReference>
<name>A0A1V6SN18_9EURO</name>
<dbReference type="PROSITE" id="PS00131">
    <property type="entry name" value="CARBOXYPEPT_SER_SER"/>
    <property type="match status" value="1"/>
</dbReference>
<proteinExistence type="inferred from homology"/>
<feature type="signal peptide" evidence="7">
    <location>
        <begin position="1"/>
        <end position="15"/>
    </location>
</feature>
<dbReference type="STRING" id="254877.A0A1V6SN18"/>
<dbReference type="GO" id="GO:0000324">
    <property type="term" value="C:fungal-type vacuole"/>
    <property type="evidence" value="ECO:0007669"/>
    <property type="project" value="TreeGrafter"/>
</dbReference>
<protein>
    <recommendedName>
        <fullName evidence="6">Carboxypeptidase</fullName>
        <ecNumber evidence="6">3.4.16.-</ecNumber>
    </recommendedName>
</protein>
<gene>
    <name evidence="8" type="ORF">PENFLA_c034G03033</name>
</gene>
<dbReference type="Proteomes" id="UP000191342">
    <property type="component" value="Unassembled WGS sequence"/>
</dbReference>
<dbReference type="Pfam" id="PF00450">
    <property type="entry name" value="Peptidase_S10"/>
    <property type="match status" value="2"/>
</dbReference>
<dbReference type="OrthoDB" id="443318at2759"/>
<dbReference type="AlphaFoldDB" id="A0A1V6SN18"/>
<keyword evidence="9" id="KW-1185">Reference proteome</keyword>
<comment type="caution">
    <text evidence="8">The sequence shown here is derived from an EMBL/GenBank/DDBJ whole genome shotgun (WGS) entry which is preliminary data.</text>
</comment>
<dbReference type="Gene3D" id="1.10.287.410">
    <property type="match status" value="1"/>
</dbReference>
<dbReference type="GO" id="GO:0017000">
    <property type="term" value="P:antibiotic biosynthetic process"/>
    <property type="evidence" value="ECO:0007669"/>
    <property type="project" value="UniProtKB-ARBA"/>
</dbReference>
<evidence type="ECO:0000256" key="6">
    <source>
        <dbReference type="RuleBase" id="RU361156"/>
    </source>
</evidence>
<dbReference type="EMBL" id="MLQL01000034">
    <property type="protein sequence ID" value="OQE14963.1"/>
    <property type="molecule type" value="Genomic_DNA"/>
</dbReference>
<reference evidence="9" key="1">
    <citation type="journal article" date="2017" name="Nat. Microbiol.">
        <title>Global analysis of biosynthetic gene clusters reveals vast potential of secondary metabolite production in Penicillium species.</title>
        <authorList>
            <person name="Nielsen J.C."/>
            <person name="Grijseels S."/>
            <person name="Prigent S."/>
            <person name="Ji B."/>
            <person name="Dainat J."/>
            <person name="Nielsen K.F."/>
            <person name="Frisvad J.C."/>
            <person name="Workman M."/>
            <person name="Nielsen J."/>
        </authorList>
    </citation>
    <scope>NUCLEOTIDE SEQUENCE [LARGE SCALE GENOMIC DNA]</scope>
    <source>
        <strain evidence="9">IBT 14082</strain>
    </source>
</reference>
<dbReference type="GO" id="GO:0006508">
    <property type="term" value="P:proteolysis"/>
    <property type="evidence" value="ECO:0007669"/>
    <property type="project" value="UniProtKB-KW"/>
</dbReference>
<keyword evidence="2 6" id="KW-0121">Carboxypeptidase</keyword>
<keyword evidence="4 6" id="KW-0378">Hydrolase</keyword>
<evidence type="ECO:0000256" key="5">
    <source>
        <dbReference type="ARBA" id="ARBA00023180"/>
    </source>
</evidence>
<dbReference type="GO" id="GO:0004185">
    <property type="term" value="F:serine-type carboxypeptidase activity"/>
    <property type="evidence" value="ECO:0007669"/>
    <property type="project" value="UniProtKB-UniRule"/>
</dbReference>
<feature type="chain" id="PRO_5012641631" description="Carboxypeptidase" evidence="7">
    <location>
        <begin position="16"/>
        <end position="445"/>
    </location>
</feature>
<evidence type="ECO:0000256" key="7">
    <source>
        <dbReference type="SAM" id="SignalP"/>
    </source>
</evidence>
<evidence type="ECO:0000256" key="4">
    <source>
        <dbReference type="ARBA" id="ARBA00022801"/>
    </source>
</evidence>
<evidence type="ECO:0000256" key="3">
    <source>
        <dbReference type="ARBA" id="ARBA00022670"/>
    </source>
</evidence>
<dbReference type="PANTHER" id="PTHR11802:SF432">
    <property type="entry name" value="Y, PUTATIVE-RELATED"/>
    <property type="match status" value="1"/>
</dbReference>
<dbReference type="PRINTS" id="PR00724">
    <property type="entry name" value="CRBOXYPTASEC"/>
</dbReference>
<evidence type="ECO:0000313" key="9">
    <source>
        <dbReference type="Proteomes" id="UP000191342"/>
    </source>
</evidence>
<dbReference type="InterPro" id="IPR029058">
    <property type="entry name" value="AB_hydrolase_fold"/>
</dbReference>
<keyword evidence="7" id="KW-0732">Signal</keyword>
<accession>A0A1V6SN18</accession>
<comment type="similarity">
    <text evidence="1 6">Belongs to the peptidase S10 family.</text>
</comment>
<dbReference type="GO" id="GO:0072330">
    <property type="term" value="P:monocarboxylic acid biosynthetic process"/>
    <property type="evidence" value="ECO:0007669"/>
    <property type="project" value="UniProtKB-ARBA"/>
</dbReference>
<dbReference type="EC" id="3.4.16.-" evidence="6"/>
<dbReference type="PANTHER" id="PTHR11802">
    <property type="entry name" value="SERINE PROTEASE FAMILY S10 SERINE CARBOXYPEPTIDASE"/>
    <property type="match status" value="1"/>
</dbReference>
<keyword evidence="3 6" id="KW-0645">Protease</keyword>
<evidence type="ECO:0000313" key="8">
    <source>
        <dbReference type="EMBL" id="OQE14963.1"/>
    </source>
</evidence>
<keyword evidence="5" id="KW-0325">Glycoprotein</keyword>
<evidence type="ECO:0000256" key="2">
    <source>
        <dbReference type="ARBA" id="ARBA00022645"/>
    </source>
</evidence>
<organism evidence="8 9">
    <name type="scientific">Penicillium flavigenum</name>
    <dbReference type="NCBI Taxonomy" id="254877"/>
    <lineage>
        <taxon>Eukaryota</taxon>
        <taxon>Fungi</taxon>
        <taxon>Dikarya</taxon>
        <taxon>Ascomycota</taxon>
        <taxon>Pezizomycotina</taxon>
        <taxon>Eurotiomycetes</taxon>
        <taxon>Eurotiomycetidae</taxon>
        <taxon>Eurotiales</taxon>
        <taxon>Aspergillaceae</taxon>
        <taxon>Penicillium</taxon>
    </lineage>
</organism>
<dbReference type="Gene3D" id="3.40.50.1820">
    <property type="entry name" value="alpha/beta hydrolase"/>
    <property type="match status" value="2"/>
</dbReference>